<organism evidence="1">
    <name type="scientific">marine sediment metagenome</name>
    <dbReference type="NCBI Taxonomy" id="412755"/>
    <lineage>
        <taxon>unclassified sequences</taxon>
        <taxon>metagenomes</taxon>
        <taxon>ecological metagenomes</taxon>
    </lineage>
</organism>
<reference evidence="1" key="1">
    <citation type="journal article" date="2014" name="Front. Microbiol.">
        <title>High frequency of phylogenetically diverse reductive dehalogenase-homologous genes in deep subseafloor sedimentary metagenomes.</title>
        <authorList>
            <person name="Kawai M."/>
            <person name="Futagami T."/>
            <person name="Toyoda A."/>
            <person name="Takaki Y."/>
            <person name="Nishi S."/>
            <person name="Hori S."/>
            <person name="Arai W."/>
            <person name="Tsubouchi T."/>
            <person name="Morono Y."/>
            <person name="Uchiyama I."/>
            <person name="Ito T."/>
            <person name="Fujiyama A."/>
            <person name="Inagaki F."/>
            <person name="Takami H."/>
        </authorList>
    </citation>
    <scope>NUCLEOTIDE SEQUENCE</scope>
    <source>
        <strain evidence="1">Expedition CK06-06</strain>
    </source>
</reference>
<accession>X0W8K1</accession>
<name>X0W8K1_9ZZZZ</name>
<comment type="caution">
    <text evidence="1">The sequence shown here is derived from an EMBL/GenBank/DDBJ whole genome shotgun (WGS) entry which is preliminary data.</text>
</comment>
<evidence type="ECO:0000313" key="1">
    <source>
        <dbReference type="EMBL" id="GAG26940.1"/>
    </source>
</evidence>
<protein>
    <submittedName>
        <fullName evidence="1">Uncharacterized protein</fullName>
    </submittedName>
</protein>
<gene>
    <name evidence="1" type="ORF">S01H1_55706</name>
</gene>
<proteinExistence type="predicted"/>
<sequence length="92" mass="9906">MKRILIYLSIGIIATLGLLAMASEENVNTINHQITIATNDDSLSVVELFIVQGDTNNSLDEITVWVQSGAKNIDILVGSNAPDSITQNGSEY</sequence>
<dbReference type="EMBL" id="BARS01036221">
    <property type="protein sequence ID" value="GAG26940.1"/>
    <property type="molecule type" value="Genomic_DNA"/>
</dbReference>
<dbReference type="AlphaFoldDB" id="X0W8K1"/>
<feature type="non-terminal residue" evidence="1">
    <location>
        <position position="92"/>
    </location>
</feature>